<keyword evidence="2" id="KW-1185">Reference proteome</keyword>
<proteinExistence type="predicted"/>
<accession>A0ABV4U6A8</accession>
<dbReference type="Gene3D" id="3.40.50.300">
    <property type="entry name" value="P-loop containing nucleotide triphosphate hydrolases"/>
    <property type="match status" value="1"/>
</dbReference>
<dbReference type="InterPro" id="IPR027417">
    <property type="entry name" value="P-loop_NTPase"/>
</dbReference>
<dbReference type="Proteomes" id="UP001575105">
    <property type="component" value="Unassembled WGS sequence"/>
</dbReference>
<protein>
    <submittedName>
        <fullName evidence="1">AAA family ATPase</fullName>
    </submittedName>
</protein>
<dbReference type="RefSeq" id="WP_425345631.1">
    <property type="nucleotide sequence ID" value="NZ_JBGUBD010000005.1"/>
</dbReference>
<dbReference type="Pfam" id="PF13189">
    <property type="entry name" value="Cytidylate_kin2"/>
    <property type="match status" value="1"/>
</dbReference>
<reference evidence="1 2" key="1">
    <citation type="submission" date="2024-08" db="EMBL/GenBank/DDBJ databases">
        <title>Whole-genome sequencing of halo(alkali)philic microorganisms from hypersaline lakes.</title>
        <authorList>
            <person name="Sorokin D.Y."/>
            <person name="Merkel A.Y."/>
            <person name="Messina E."/>
            <person name="Yakimov M."/>
        </authorList>
    </citation>
    <scope>NUCLEOTIDE SEQUENCE [LARGE SCALE GENOMIC DNA]</scope>
    <source>
        <strain evidence="1 2">AB-hyl4</strain>
    </source>
</reference>
<name>A0ABV4U6A8_9BACT</name>
<evidence type="ECO:0000313" key="2">
    <source>
        <dbReference type="Proteomes" id="UP001575105"/>
    </source>
</evidence>
<sequence>MTRYNSIIGAIAATARSETSHDDGPQPFITISRQAGAGAHTLQEKLITRLRQFDPTPEGQHDWTGIDRELVEMVAGDDELLAQLVEGLGEQSRSWLEEVLAGMFNTNATEIRAYRQAAKAMRALAQRGRVILIGRGGVFVTRGMPLGVHVYLVAPERDRIEHMRHQFSITRDAATERVREIDANRQAFYQRYWPGESLSPERFTVTFNTTTATDDEIADAVLTLVPTLNVQVTAEPVQMPRLTGVFQRVSTES</sequence>
<evidence type="ECO:0000313" key="1">
    <source>
        <dbReference type="EMBL" id="MFA9478705.1"/>
    </source>
</evidence>
<organism evidence="1 2">
    <name type="scientific">Natronomicrosphaera hydrolytica</name>
    <dbReference type="NCBI Taxonomy" id="3242702"/>
    <lineage>
        <taxon>Bacteria</taxon>
        <taxon>Pseudomonadati</taxon>
        <taxon>Planctomycetota</taxon>
        <taxon>Phycisphaerae</taxon>
        <taxon>Phycisphaerales</taxon>
        <taxon>Phycisphaeraceae</taxon>
        <taxon>Natronomicrosphaera</taxon>
    </lineage>
</organism>
<gene>
    <name evidence="1" type="ORF">ACERK3_10390</name>
</gene>
<dbReference type="EMBL" id="JBGUBD010000005">
    <property type="protein sequence ID" value="MFA9478705.1"/>
    <property type="molecule type" value="Genomic_DNA"/>
</dbReference>
<comment type="caution">
    <text evidence="1">The sequence shown here is derived from an EMBL/GenBank/DDBJ whole genome shotgun (WGS) entry which is preliminary data.</text>
</comment>